<sequence>MVRDALTFTGLYFAGIALARGRPIGIGVRYCIASAAPFAFASATGSGFGAALLLVPATVWVVWWLERRDAVLYAAVMFLCGYSMFGLPALFLVLGAALPVWMGSSPYHWDIPSRNNPAYWVFLLYILLGTIVWTM</sequence>
<comment type="caution">
    <text evidence="2">The sequence shown here is derived from an EMBL/GenBank/DDBJ whole genome shotgun (WGS) entry which is preliminary data.</text>
</comment>
<gene>
    <name evidence="2" type="ORF">BWK73_25450</name>
</gene>
<protein>
    <submittedName>
        <fullName evidence="2">Uncharacterized protein</fullName>
    </submittedName>
</protein>
<proteinExistence type="predicted"/>
<dbReference type="Proteomes" id="UP000192491">
    <property type="component" value="Unassembled WGS sequence"/>
</dbReference>
<organism evidence="2 3">
    <name type="scientific">Thiothrix lacustris</name>
    <dbReference type="NCBI Taxonomy" id="525917"/>
    <lineage>
        <taxon>Bacteria</taxon>
        <taxon>Pseudomonadati</taxon>
        <taxon>Pseudomonadota</taxon>
        <taxon>Gammaproteobacteria</taxon>
        <taxon>Thiotrichales</taxon>
        <taxon>Thiotrichaceae</taxon>
        <taxon>Thiothrix</taxon>
    </lineage>
</organism>
<keyword evidence="1" id="KW-0472">Membrane</keyword>
<dbReference type="AlphaFoldDB" id="A0A1Y1QLS9"/>
<feature type="transmembrane region" description="Helical" evidence="1">
    <location>
        <begin position="72"/>
        <end position="98"/>
    </location>
</feature>
<keyword evidence="1" id="KW-1133">Transmembrane helix</keyword>
<reference evidence="2 3" key="1">
    <citation type="submission" date="2017-01" db="EMBL/GenBank/DDBJ databases">
        <title>Novel large sulfur bacteria in the metagenomes of groundwater-fed chemosynthetic microbial mats in the Lake Huron basin.</title>
        <authorList>
            <person name="Sharrar A.M."/>
            <person name="Flood B.E."/>
            <person name="Bailey J.V."/>
            <person name="Jones D.S."/>
            <person name="Biddanda B."/>
            <person name="Ruberg S.A."/>
            <person name="Marcus D.N."/>
            <person name="Dick G.J."/>
        </authorList>
    </citation>
    <scope>NUCLEOTIDE SEQUENCE [LARGE SCALE GENOMIC DNA]</scope>
    <source>
        <strain evidence="2">A8</strain>
    </source>
</reference>
<evidence type="ECO:0000256" key="1">
    <source>
        <dbReference type="SAM" id="Phobius"/>
    </source>
</evidence>
<evidence type="ECO:0000313" key="2">
    <source>
        <dbReference type="EMBL" id="OQX08417.1"/>
    </source>
</evidence>
<dbReference type="EMBL" id="MTEJ01000175">
    <property type="protein sequence ID" value="OQX08417.1"/>
    <property type="molecule type" value="Genomic_DNA"/>
</dbReference>
<accession>A0A1Y1QLS9</accession>
<evidence type="ECO:0000313" key="3">
    <source>
        <dbReference type="Proteomes" id="UP000192491"/>
    </source>
</evidence>
<feature type="transmembrane region" description="Helical" evidence="1">
    <location>
        <begin position="118"/>
        <end position="134"/>
    </location>
</feature>
<name>A0A1Y1QLS9_9GAMM</name>
<keyword evidence="1" id="KW-0812">Transmembrane</keyword>
<feature type="transmembrane region" description="Helical" evidence="1">
    <location>
        <begin position="45"/>
        <end position="65"/>
    </location>
</feature>